<proteinExistence type="predicted"/>
<accession>A0AAV2KW03</accession>
<keyword evidence="3" id="KW-1185">Reference proteome</keyword>
<dbReference type="EMBL" id="OZ035842">
    <property type="protein sequence ID" value="CAL1594253.1"/>
    <property type="molecule type" value="Genomic_DNA"/>
</dbReference>
<evidence type="ECO:0000313" key="3">
    <source>
        <dbReference type="Proteomes" id="UP001497482"/>
    </source>
</evidence>
<dbReference type="AlphaFoldDB" id="A0AAV2KW03"/>
<feature type="region of interest" description="Disordered" evidence="1">
    <location>
        <begin position="1"/>
        <end position="98"/>
    </location>
</feature>
<protein>
    <submittedName>
        <fullName evidence="2">Uncharacterized protein</fullName>
    </submittedName>
</protein>
<reference evidence="2 3" key="1">
    <citation type="submission" date="2024-04" db="EMBL/GenBank/DDBJ databases">
        <authorList>
            <person name="Waldvogel A.-M."/>
            <person name="Schoenle A."/>
        </authorList>
    </citation>
    <scope>NUCLEOTIDE SEQUENCE [LARGE SCALE GENOMIC DNA]</scope>
</reference>
<organism evidence="2 3">
    <name type="scientific">Knipowitschia caucasica</name>
    <name type="common">Caucasian dwarf goby</name>
    <name type="synonym">Pomatoschistus caucasicus</name>
    <dbReference type="NCBI Taxonomy" id="637954"/>
    <lineage>
        <taxon>Eukaryota</taxon>
        <taxon>Metazoa</taxon>
        <taxon>Chordata</taxon>
        <taxon>Craniata</taxon>
        <taxon>Vertebrata</taxon>
        <taxon>Euteleostomi</taxon>
        <taxon>Actinopterygii</taxon>
        <taxon>Neopterygii</taxon>
        <taxon>Teleostei</taxon>
        <taxon>Neoteleostei</taxon>
        <taxon>Acanthomorphata</taxon>
        <taxon>Gobiaria</taxon>
        <taxon>Gobiiformes</taxon>
        <taxon>Gobioidei</taxon>
        <taxon>Gobiidae</taxon>
        <taxon>Gobiinae</taxon>
        <taxon>Knipowitschia</taxon>
    </lineage>
</organism>
<gene>
    <name evidence="2" type="ORF">KC01_LOCUS23235</name>
</gene>
<dbReference type="Proteomes" id="UP001497482">
    <property type="component" value="Chromosome 20"/>
</dbReference>
<feature type="compositionally biased region" description="Basic and acidic residues" evidence="1">
    <location>
        <begin position="1"/>
        <end position="91"/>
    </location>
</feature>
<sequence length="186" mass="21823">MREDRGEMREETGDRREETGERREDRGDRREETGERTEETGERTDERGQRTDETGERRQERIVERGEKREKTGKTQKSREWSERTEERASDRGGGCQVCASSISSESILYTRPQLYFILLITKLWQRRREDKMAALPQTDKPHRPHDSFKYVSAADAKSCQSSKPLQGLSKTERWVLEQEEARRGG</sequence>
<name>A0AAV2KW03_KNICA</name>
<evidence type="ECO:0000256" key="1">
    <source>
        <dbReference type="SAM" id="MobiDB-lite"/>
    </source>
</evidence>
<evidence type="ECO:0000313" key="2">
    <source>
        <dbReference type="EMBL" id="CAL1594253.1"/>
    </source>
</evidence>